<reference evidence="1 4" key="1">
    <citation type="journal article" date="2016" name="Microbiology (Mosc.)">
        <title>Comparison of Lactobacillus crispatus isolates from Lactobacillus-dominated vaginal microbiomes with isolates from microbiomes containing bacterial vaginosis-associated bacteria.</title>
        <authorList>
            <person name="Abdelmaksoud A.A."/>
            <person name="Koparde V.N."/>
            <person name="Sheth N.U."/>
            <person name="Serrano M.G."/>
            <person name="Glascock A.L."/>
            <person name="Fettweis J.M."/>
            <person name="Strauss Iii J.F."/>
            <person name="Buck G.A."/>
            <person name="Jefferson K.K."/>
        </authorList>
    </citation>
    <scope>NUCLEOTIDE SEQUENCE [LARGE SCALE GENOMIC DNA]</scope>
    <source>
        <strain evidence="1 4">VMC3</strain>
    </source>
</reference>
<dbReference type="RefSeq" id="WP_005718203.1">
    <property type="nucleotide sequence ID" value="NZ_CAZZQD010000001.1"/>
</dbReference>
<evidence type="ECO:0000313" key="3">
    <source>
        <dbReference type="EMBL" id="TDN29935.1"/>
    </source>
</evidence>
<reference evidence="2 5" key="3">
    <citation type="submission" date="2019-01" db="EMBL/GenBank/DDBJ databases">
        <title>The genome sequence of Lactobacillus crispatus L49.</title>
        <authorList>
            <person name="Zhong J."/>
            <person name="Zhang J."/>
        </authorList>
    </citation>
    <scope>NUCLEOTIDE SEQUENCE [LARGE SCALE GENOMIC DNA]</scope>
    <source>
        <strain evidence="2 5">L49</strain>
    </source>
</reference>
<evidence type="ECO:0000313" key="5">
    <source>
        <dbReference type="Proteomes" id="UP000289808"/>
    </source>
</evidence>
<dbReference type="EMBL" id="NKLP01000164">
    <property type="protein sequence ID" value="TDN29935.1"/>
    <property type="molecule type" value="Genomic_DNA"/>
</dbReference>
<reference evidence="3 6" key="2">
    <citation type="submission" date="2017-06" db="EMBL/GenBank/DDBJ databases">
        <authorList>
            <person name="Swanenburg J."/>
            <person name="Kort R."/>
        </authorList>
    </citation>
    <scope>NUCLEOTIDE SEQUENCE [LARGE SCALE GENOMIC DNA]</scope>
    <source>
        <strain evidence="3 6">RL05</strain>
    </source>
</reference>
<dbReference type="EMBL" id="SCLX01000016">
    <property type="protein sequence ID" value="RXF58138.1"/>
    <property type="molecule type" value="Genomic_DNA"/>
</dbReference>
<accession>A0A109DSY6</accession>
<dbReference type="AlphaFoldDB" id="A0A109DSY6"/>
<evidence type="ECO:0000313" key="2">
    <source>
        <dbReference type="EMBL" id="RXF58138.1"/>
    </source>
</evidence>
<organism evidence="1 4">
    <name type="scientific">Lactobacillus crispatus</name>
    <dbReference type="NCBI Taxonomy" id="47770"/>
    <lineage>
        <taxon>Bacteria</taxon>
        <taxon>Bacillati</taxon>
        <taxon>Bacillota</taxon>
        <taxon>Bacilli</taxon>
        <taxon>Lactobacillales</taxon>
        <taxon>Lactobacillaceae</taxon>
        <taxon>Lactobacillus</taxon>
    </lineage>
</organism>
<protein>
    <submittedName>
        <fullName evidence="1">Uncharacterized protein</fullName>
    </submittedName>
</protein>
<name>A0A109DSY6_9LACO</name>
<dbReference type="PATRIC" id="fig|47770.28.peg.23"/>
<proteinExistence type="predicted"/>
<gene>
    <name evidence="1" type="ORF">AEL95_00100</name>
    <name evidence="3" type="ORF">CEE75_09145</name>
    <name evidence="2" type="ORF">ERD32_03935</name>
</gene>
<dbReference type="Proteomes" id="UP000295195">
    <property type="component" value="Unassembled WGS sequence"/>
</dbReference>
<evidence type="ECO:0000313" key="6">
    <source>
        <dbReference type="Proteomes" id="UP000295195"/>
    </source>
</evidence>
<sequence>MNEVRIMFTDIQLVFKKLSKNVAMPYVKLLNKLIYSSNSNAEEKAIASDWQRIGDDLRKGIISYGRSKAK</sequence>
<dbReference type="Proteomes" id="UP000067598">
    <property type="component" value="Unassembled WGS sequence"/>
</dbReference>
<dbReference type="Proteomes" id="UP000289808">
    <property type="component" value="Unassembled WGS sequence"/>
</dbReference>
<evidence type="ECO:0000313" key="1">
    <source>
        <dbReference type="EMBL" id="KWU04940.1"/>
    </source>
</evidence>
<evidence type="ECO:0000313" key="4">
    <source>
        <dbReference type="Proteomes" id="UP000067598"/>
    </source>
</evidence>
<comment type="caution">
    <text evidence="1">The sequence shown here is derived from an EMBL/GenBank/DDBJ whole genome shotgun (WGS) entry which is preliminary data.</text>
</comment>
<dbReference type="EMBL" id="LJGP01000001">
    <property type="protein sequence ID" value="KWU04940.1"/>
    <property type="molecule type" value="Genomic_DNA"/>
</dbReference>